<feature type="binding site" evidence="11">
    <location>
        <position position="117"/>
    </location>
    <ligand>
        <name>ATP</name>
        <dbReference type="ChEBI" id="CHEBI:30616"/>
    </ligand>
</feature>
<comment type="catalytic activity">
    <reaction evidence="10 11">
        <text>shikimate + ATP = 3-phosphoshikimate + ADP + H(+)</text>
        <dbReference type="Rhea" id="RHEA:13121"/>
        <dbReference type="ChEBI" id="CHEBI:15378"/>
        <dbReference type="ChEBI" id="CHEBI:30616"/>
        <dbReference type="ChEBI" id="CHEBI:36208"/>
        <dbReference type="ChEBI" id="CHEBI:145989"/>
        <dbReference type="ChEBI" id="CHEBI:456216"/>
        <dbReference type="EC" id="2.7.1.71"/>
    </reaction>
</comment>
<dbReference type="InterPro" id="IPR000623">
    <property type="entry name" value="Shikimate_kinase/TSH1"/>
</dbReference>
<dbReference type="PRINTS" id="PR01100">
    <property type="entry name" value="SHIKIMTKNASE"/>
</dbReference>
<keyword evidence="11" id="KW-0479">Metal-binding</keyword>
<comment type="pathway">
    <text evidence="1 11">Metabolic intermediate biosynthesis; chorismate biosynthesis; chorismate from D-erythrose 4-phosphate and phosphoenolpyruvate: step 5/7.</text>
</comment>
<evidence type="ECO:0000256" key="5">
    <source>
        <dbReference type="ARBA" id="ARBA00022679"/>
    </source>
</evidence>
<dbReference type="Proteomes" id="UP001157947">
    <property type="component" value="Unassembled WGS sequence"/>
</dbReference>
<dbReference type="PROSITE" id="PS01128">
    <property type="entry name" value="SHIKIMATE_KINASE"/>
    <property type="match status" value="1"/>
</dbReference>
<dbReference type="GO" id="GO:0008652">
    <property type="term" value="P:amino acid biosynthetic process"/>
    <property type="evidence" value="ECO:0007669"/>
    <property type="project" value="UniProtKB-KW"/>
</dbReference>
<dbReference type="GO" id="GO:0000287">
    <property type="term" value="F:magnesium ion binding"/>
    <property type="evidence" value="ECO:0007669"/>
    <property type="project" value="UniProtKB-UniRule"/>
</dbReference>
<evidence type="ECO:0000256" key="10">
    <source>
        <dbReference type="ARBA" id="ARBA00048567"/>
    </source>
</evidence>
<dbReference type="GO" id="GO:0009423">
    <property type="term" value="P:chorismate biosynthetic process"/>
    <property type="evidence" value="ECO:0007669"/>
    <property type="project" value="UniProtKB-UniRule"/>
</dbReference>
<dbReference type="EMBL" id="FXTX01000021">
    <property type="protein sequence ID" value="SMP20879.1"/>
    <property type="molecule type" value="Genomic_DNA"/>
</dbReference>
<keyword evidence="4 11" id="KW-0028">Amino-acid biosynthesis</keyword>
<comment type="caution">
    <text evidence="12">The sequence shown here is derived from an EMBL/GenBank/DDBJ whole genome shotgun (WGS) entry which is preliminary data.</text>
</comment>
<dbReference type="RefSeq" id="WP_265134361.1">
    <property type="nucleotide sequence ID" value="NZ_FXTX01000021.1"/>
</dbReference>
<keyword evidence="8 11" id="KW-0067">ATP-binding</keyword>
<evidence type="ECO:0000256" key="2">
    <source>
        <dbReference type="ARBA" id="ARBA00006997"/>
    </source>
</evidence>
<evidence type="ECO:0000256" key="11">
    <source>
        <dbReference type="HAMAP-Rule" id="MF_00109"/>
    </source>
</evidence>
<dbReference type="HAMAP" id="MF_00109">
    <property type="entry name" value="Shikimate_kinase"/>
    <property type="match status" value="1"/>
</dbReference>
<dbReference type="GO" id="GO:0005829">
    <property type="term" value="C:cytosol"/>
    <property type="evidence" value="ECO:0007669"/>
    <property type="project" value="TreeGrafter"/>
</dbReference>
<dbReference type="Pfam" id="PF01202">
    <property type="entry name" value="SKI"/>
    <property type="match status" value="1"/>
</dbReference>
<dbReference type="AlphaFoldDB" id="A0AA45WP73"/>
<sequence>MKNIFLIGFMGSGKSTIGRLLAEKLNMKFIDIDKEIEKKEGKSIKDIFKEKGESYFRELERKEIELFSEKSGYVVSTGGGLGANKDNMEKMKKNGIVIWLDVSLEEVLKRCGNDKNRPLLQLPFEELKKLYEERKKIYSLADIHINVNSKTPQEILKEIYENL</sequence>
<reference evidence="12" key="1">
    <citation type="submission" date="2017-05" db="EMBL/GenBank/DDBJ databases">
        <authorList>
            <person name="Varghese N."/>
            <person name="Submissions S."/>
        </authorList>
    </citation>
    <scope>NUCLEOTIDE SEQUENCE</scope>
    <source>
        <strain evidence="12">DSM 18763</strain>
    </source>
</reference>
<evidence type="ECO:0000256" key="8">
    <source>
        <dbReference type="ARBA" id="ARBA00022840"/>
    </source>
</evidence>
<evidence type="ECO:0000256" key="1">
    <source>
        <dbReference type="ARBA" id="ARBA00004842"/>
    </source>
</evidence>
<evidence type="ECO:0000256" key="9">
    <source>
        <dbReference type="ARBA" id="ARBA00023141"/>
    </source>
</evidence>
<feature type="binding site" evidence="11">
    <location>
        <position position="134"/>
    </location>
    <ligand>
        <name>substrate</name>
    </ligand>
</feature>
<feature type="binding site" evidence="11">
    <location>
        <position position="15"/>
    </location>
    <ligand>
        <name>Mg(2+)</name>
        <dbReference type="ChEBI" id="CHEBI:18420"/>
    </ligand>
</feature>
<keyword evidence="7 11" id="KW-0418">Kinase</keyword>
<keyword evidence="13" id="KW-1185">Reference proteome</keyword>
<feature type="binding site" evidence="11">
    <location>
        <position position="57"/>
    </location>
    <ligand>
        <name>substrate</name>
    </ligand>
</feature>
<comment type="similarity">
    <text evidence="2 11">Belongs to the shikimate kinase family.</text>
</comment>
<dbReference type="InterPro" id="IPR023000">
    <property type="entry name" value="Shikimate_kinase_CS"/>
</dbReference>
<dbReference type="InterPro" id="IPR027417">
    <property type="entry name" value="P-loop_NTPase"/>
</dbReference>
<dbReference type="PANTHER" id="PTHR21087">
    <property type="entry name" value="SHIKIMATE KINASE"/>
    <property type="match status" value="1"/>
</dbReference>
<dbReference type="GO" id="GO:0009073">
    <property type="term" value="P:aromatic amino acid family biosynthetic process"/>
    <property type="evidence" value="ECO:0007669"/>
    <property type="project" value="UniProtKB-KW"/>
</dbReference>
<evidence type="ECO:0000256" key="3">
    <source>
        <dbReference type="ARBA" id="ARBA00012154"/>
    </source>
</evidence>
<dbReference type="PANTHER" id="PTHR21087:SF16">
    <property type="entry name" value="SHIKIMATE KINASE 1, CHLOROPLASTIC"/>
    <property type="match status" value="1"/>
</dbReference>
<dbReference type="GO" id="GO:0005524">
    <property type="term" value="F:ATP binding"/>
    <property type="evidence" value="ECO:0007669"/>
    <property type="project" value="UniProtKB-UniRule"/>
</dbReference>
<keyword evidence="11" id="KW-0460">Magnesium</keyword>
<protein>
    <recommendedName>
        <fullName evidence="3 11">Shikimate kinase</fullName>
        <shortName evidence="11">SK</shortName>
        <ecNumber evidence="3 11">2.7.1.71</ecNumber>
    </recommendedName>
</protein>
<proteinExistence type="inferred from homology"/>
<organism evidence="12 13">
    <name type="scientific">Venenivibrio stagnispumantis</name>
    <dbReference type="NCBI Taxonomy" id="407998"/>
    <lineage>
        <taxon>Bacteria</taxon>
        <taxon>Pseudomonadati</taxon>
        <taxon>Aquificota</taxon>
        <taxon>Aquificia</taxon>
        <taxon>Aquificales</taxon>
        <taxon>Hydrogenothermaceae</taxon>
        <taxon>Venenivibrio</taxon>
    </lineage>
</organism>
<gene>
    <name evidence="11" type="primary">aroK</name>
    <name evidence="12" type="ORF">SAMN06264868_12126</name>
</gene>
<feature type="binding site" evidence="11">
    <location>
        <position position="33"/>
    </location>
    <ligand>
        <name>substrate</name>
    </ligand>
</feature>
<dbReference type="SUPFAM" id="SSF52540">
    <property type="entry name" value="P-loop containing nucleoside triphosphate hydrolases"/>
    <property type="match status" value="1"/>
</dbReference>
<name>A0AA45WP73_9AQUI</name>
<keyword evidence="11" id="KW-0963">Cytoplasm</keyword>
<evidence type="ECO:0000256" key="6">
    <source>
        <dbReference type="ARBA" id="ARBA00022741"/>
    </source>
</evidence>
<comment type="caution">
    <text evidence="11">Lacks conserved residue(s) required for the propagation of feature annotation.</text>
</comment>
<dbReference type="EC" id="2.7.1.71" evidence="3 11"/>
<comment type="cofactor">
    <cofactor evidence="11">
        <name>Mg(2+)</name>
        <dbReference type="ChEBI" id="CHEBI:18420"/>
    </cofactor>
    <text evidence="11">Binds 1 Mg(2+) ion per subunit.</text>
</comment>
<comment type="subunit">
    <text evidence="11">Monomer.</text>
</comment>
<evidence type="ECO:0000256" key="4">
    <source>
        <dbReference type="ARBA" id="ARBA00022605"/>
    </source>
</evidence>
<keyword evidence="6 11" id="KW-0547">Nucleotide-binding</keyword>
<evidence type="ECO:0000313" key="13">
    <source>
        <dbReference type="Proteomes" id="UP001157947"/>
    </source>
</evidence>
<dbReference type="InterPro" id="IPR031322">
    <property type="entry name" value="Shikimate/glucono_kinase"/>
</dbReference>
<feature type="binding site" evidence="11">
    <location>
        <begin position="11"/>
        <end position="16"/>
    </location>
    <ligand>
        <name>ATP</name>
        <dbReference type="ChEBI" id="CHEBI:30616"/>
    </ligand>
</feature>
<dbReference type="CDD" id="cd00464">
    <property type="entry name" value="SK"/>
    <property type="match status" value="1"/>
</dbReference>
<comment type="subcellular location">
    <subcellularLocation>
        <location evidence="11">Cytoplasm</location>
    </subcellularLocation>
</comment>
<comment type="function">
    <text evidence="11">Catalyzes the specific phosphorylation of the 3-hydroxyl group of shikimic acid using ATP as a cosubstrate.</text>
</comment>
<dbReference type="GO" id="GO:0004765">
    <property type="term" value="F:shikimate kinase activity"/>
    <property type="evidence" value="ECO:0007669"/>
    <property type="project" value="UniProtKB-UniRule"/>
</dbReference>
<accession>A0AA45WP73</accession>
<dbReference type="Gene3D" id="3.40.50.300">
    <property type="entry name" value="P-loop containing nucleotide triphosphate hydrolases"/>
    <property type="match status" value="1"/>
</dbReference>
<keyword evidence="5 11" id="KW-0808">Transferase</keyword>
<evidence type="ECO:0000313" key="12">
    <source>
        <dbReference type="EMBL" id="SMP20879.1"/>
    </source>
</evidence>
<feature type="binding site" evidence="11">
    <location>
        <position position="79"/>
    </location>
    <ligand>
        <name>substrate</name>
    </ligand>
</feature>
<keyword evidence="9 11" id="KW-0057">Aromatic amino acid biosynthesis</keyword>
<evidence type="ECO:0000256" key="7">
    <source>
        <dbReference type="ARBA" id="ARBA00022777"/>
    </source>
</evidence>